<dbReference type="OrthoDB" id="9805640at2"/>
<comment type="similarity">
    <text evidence="2">Belongs to the faeC family.</text>
</comment>
<evidence type="ECO:0000256" key="2">
    <source>
        <dbReference type="ARBA" id="ARBA00010278"/>
    </source>
</evidence>
<dbReference type="PANTHER" id="PTHR38050:SF1">
    <property type="entry name" value="FERULOYL ESTERASE C"/>
    <property type="match status" value="1"/>
</dbReference>
<evidence type="ECO:0000256" key="5">
    <source>
        <dbReference type="ARBA" id="ARBA00022729"/>
    </source>
</evidence>
<dbReference type="InterPro" id="IPR029058">
    <property type="entry name" value="AB_hydrolase_fold"/>
</dbReference>
<keyword evidence="5 10" id="KW-0732">Signal</keyword>
<keyword evidence="12" id="KW-1185">Reference proteome</keyword>
<proteinExistence type="inferred from homology"/>
<evidence type="ECO:0000256" key="6">
    <source>
        <dbReference type="ARBA" id="ARBA00022801"/>
    </source>
</evidence>
<keyword evidence="7" id="KW-0119">Carbohydrate metabolism</keyword>
<keyword evidence="8" id="KW-0624">Polysaccharide degradation</keyword>
<feature type="chain" id="PRO_5011542251" evidence="10">
    <location>
        <begin position="19"/>
        <end position="260"/>
    </location>
</feature>
<keyword evidence="6" id="KW-0378">Hydrolase</keyword>
<dbReference type="GO" id="GO:0045493">
    <property type="term" value="P:xylan catabolic process"/>
    <property type="evidence" value="ECO:0007669"/>
    <property type="project" value="UniProtKB-KW"/>
</dbReference>
<feature type="signal peptide" evidence="10">
    <location>
        <begin position="1"/>
        <end position="18"/>
    </location>
</feature>
<evidence type="ECO:0000256" key="3">
    <source>
        <dbReference type="ARBA" id="ARBA00022525"/>
    </source>
</evidence>
<name>A0A1H7J0R1_9RHOB</name>
<evidence type="ECO:0000313" key="12">
    <source>
        <dbReference type="Proteomes" id="UP000199283"/>
    </source>
</evidence>
<dbReference type="AlphaFoldDB" id="A0A1H7J0R1"/>
<dbReference type="Gene3D" id="3.40.50.1820">
    <property type="entry name" value="alpha/beta hydrolase"/>
    <property type="match status" value="1"/>
</dbReference>
<accession>A0A1H7J0R1</accession>
<evidence type="ECO:0000256" key="9">
    <source>
        <dbReference type="ARBA" id="ARBA00025250"/>
    </source>
</evidence>
<dbReference type="Proteomes" id="UP000199283">
    <property type="component" value="Unassembled WGS sequence"/>
</dbReference>
<organism evidence="11 12">
    <name type="scientific">Jannaschia helgolandensis</name>
    <dbReference type="NCBI Taxonomy" id="188906"/>
    <lineage>
        <taxon>Bacteria</taxon>
        <taxon>Pseudomonadati</taxon>
        <taxon>Pseudomonadota</taxon>
        <taxon>Alphaproteobacteria</taxon>
        <taxon>Rhodobacterales</taxon>
        <taxon>Roseobacteraceae</taxon>
        <taxon>Jannaschia</taxon>
    </lineage>
</organism>
<evidence type="ECO:0000256" key="1">
    <source>
        <dbReference type="ARBA" id="ARBA00004613"/>
    </source>
</evidence>
<evidence type="ECO:0000256" key="10">
    <source>
        <dbReference type="SAM" id="SignalP"/>
    </source>
</evidence>
<evidence type="ECO:0000313" key="11">
    <source>
        <dbReference type="EMBL" id="SEK67540.1"/>
    </source>
</evidence>
<comment type="function">
    <text evidence="9">Involved in degradation of plant cell walls. Hydrolyzes the feruloyl-arabinose ester bond in arabinoxylans, and the feruloyl-galactose ester bond in pectin. Active against paranitrophenyl-acetate, methyl ferulate and wheat arabinoxylan.</text>
</comment>
<dbReference type="SUPFAM" id="SSF53474">
    <property type="entry name" value="alpha/beta-Hydrolases"/>
    <property type="match status" value="1"/>
</dbReference>
<evidence type="ECO:0000256" key="8">
    <source>
        <dbReference type="ARBA" id="ARBA00023326"/>
    </source>
</evidence>
<evidence type="ECO:0000256" key="4">
    <source>
        <dbReference type="ARBA" id="ARBA00022651"/>
    </source>
</evidence>
<protein>
    <submittedName>
        <fullName evidence="11">Polyhydroxybutyrate depolymerase</fullName>
    </submittedName>
</protein>
<comment type="subcellular location">
    <subcellularLocation>
        <location evidence="1">Secreted</location>
    </subcellularLocation>
</comment>
<dbReference type="GO" id="GO:0030600">
    <property type="term" value="F:feruloyl esterase activity"/>
    <property type="evidence" value="ECO:0007669"/>
    <property type="project" value="InterPro"/>
</dbReference>
<dbReference type="EMBL" id="FNZQ01000001">
    <property type="protein sequence ID" value="SEK67540.1"/>
    <property type="molecule type" value="Genomic_DNA"/>
</dbReference>
<sequence length="260" mass="27843">MKSIVLLSAMLMAMVVAAAPVAACTGTETCQLGDRSYFVREPDGWDGKSPLAVQLHFHGWGRQGQVSAQSPRTGGAAAAAGVLFVAPDGLGRTWDFRRPGSRDTAFAQAVLADIAKRYPTAGQPLIVSGYSWGALMAARFACDGGARIDALLLISGAFPPGTECQGAPPARVSHVHGTTDTVLDFPYGPDGDETQAVAMWKTWMGCGAVARRYDWRAVEWLTHERHEWDCARGLVTMDVHSAGHLIPRGWVARILQEVLG</sequence>
<dbReference type="STRING" id="188906.SAMN04488526_1214"/>
<reference evidence="11 12" key="1">
    <citation type="submission" date="2016-10" db="EMBL/GenBank/DDBJ databases">
        <authorList>
            <person name="de Groot N.N."/>
        </authorList>
    </citation>
    <scope>NUCLEOTIDE SEQUENCE [LARGE SCALE GENOMIC DNA]</scope>
    <source>
        <strain evidence="11 12">DSM 14858</strain>
    </source>
</reference>
<keyword evidence="4" id="KW-0858">Xylan degradation</keyword>
<gene>
    <name evidence="11" type="ORF">SAMN04488526_1214</name>
</gene>
<evidence type="ECO:0000256" key="7">
    <source>
        <dbReference type="ARBA" id="ARBA00023277"/>
    </source>
</evidence>
<dbReference type="PANTHER" id="PTHR38050">
    <property type="match status" value="1"/>
</dbReference>
<dbReference type="InterPro" id="IPR043595">
    <property type="entry name" value="FaeB/C/D"/>
</dbReference>
<dbReference type="GO" id="GO:0005576">
    <property type="term" value="C:extracellular region"/>
    <property type="evidence" value="ECO:0007669"/>
    <property type="project" value="UniProtKB-SubCell"/>
</dbReference>
<dbReference type="RefSeq" id="WP_092760642.1">
    <property type="nucleotide sequence ID" value="NZ_FNZQ01000001.1"/>
</dbReference>
<keyword evidence="3" id="KW-0964">Secreted</keyword>